<dbReference type="EMBL" id="CAJPIZ010016012">
    <property type="protein sequence ID" value="CAG2115525.1"/>
    <property type="molecule type" value="Genomic_DNA"/>
</dbReference>
<dbReference type="EMBL" id="OC870587">
    <property type="protein sequence ID" value="CAD7635095.1"/>
    <property type="molecule type" value="Genomic_DNA"/>
</dbReference>
<reference evidence="1" key="1">
    <citation type="submission" date="2020-11" db="EMBL/GenBank/DDBJ databases">
        <authorList>
            <person name="Tran Van P."/>
        </authorList>
    </citation>
    <scope>NUCLEOTIDE SEQUENCE</scope>
</reference>
<evidence type="ECO:0000313" key="2">
    <source>
        <dbReference type="Proteomes" id="UP000759131"/>
    </source>
</evidence>
<gene>
    <name evidence="1" type="ORF">OSB1V03_LOCUS15487</name>
</gene>
<dbReference type="Proteomes" id="UP000759131">
    <property type="component" value="Unassembled WGS sequence"/>
</dbReference>
<evidence type="ECO:0000313" key="1">
    <source>
        <dbReference type="EMBL" id="CAD7635095.1"/>
    </source>
</evidence>
<sequence>MNEEFNICKSIITGLSLRCGDNVTQIVHKMIAKWEDFNINSKHIVRVDVLKDNVLIITAATPEANQKLLKSAKNHLKTNPSIKWTEMEGFTFAFTSDKLITCFESSEITAEDIVAVTRDYKYRSRDGSAMLFVTAKDVTKKRLILEMTKSLDSKLAFKDYIGFKH</sequence>
<keyword evidence="2" id="KW-1185">Reference proteome</keyword>
<dbReference type="AlphaFoldDB" id="A0A7R9L4R7"/>
<organism evidence="1">
    <name type="scientific">Medioppia subpectinata</name>
    <dbReference type="NCBI Taxonomy" id="1979941"/>
    <lineage>
        <taxon>Eukaryota</taxon>
        <taxon>Metazoa</taxon>
        <taxon>Ecdysozoa</taxon>
        <taxon>Arthropoda</taxon>
        <taxon>Chelicerata</taxon>
        <taxon>Arachnida</taxon>
        <taxon>Acari</taxon>
        <taxon>Acariformes</taxon>
        <taxon>Sarcoptiformes</taxon>
        <taxon>Oribatida</taxon>
        <taxon>Brachypylina</taxon>
        <taxon>Oppioidea</taxon>
        <taxon>Oppiidae</taxon>
        <taxon>Medioppia</taxon>
    </lineage>
</organism>
<accession>A0A7R9L4R7</accession>
<proteinExistence type="predicted"/>
<name>A0A7R9L4R7_9ACAR</name>
<protein>
    <submittedName>
        <fullName evidence="1">Uncharacterized protein</fullName>
    </submittedName>
</protein>